<dbReference type="GO" id="GO:0005344">
    <property type="term" value="F:oxygen carrier activity"/>
    <property type="evidence" value="ECO:0007669"/>
    <property type="project" value="UniProtKB-KW"/>
</dbReference>
<evidence type="ECO:0000256" key="1">
    <source>
        <dbReference type="ARBA" id="ARBA00010587"/>
    </source>
</evidence>
<dbReference type="NCBIfam" id="NF033749">
    <property type="entry name" value="bact_hemeryth"/>
    <property type="match status" value="1"/>
</dbReference>
<keyword evidence="2" id="KW-0561">Oxygen transport</keyword>
<evidence type="ECO:0000256" key="3">
    <source>
        <dbReference type="ARBA" id="ARBA00022723"/>
    </source>
</evidence>
<evidence type="ECO:0000313" key="6">
    <source>
        <dbReference type="EMBL" id="SDH23853.1"/>
    </source>
</evidence>
<evidence type="ECO:0000259" key="5">
    <source>
        <dbReference type="Pfam" id="PF01814"/>
    </source>
</evidence>
<evidence type="ECO:0000313" key="7">
    <source>
        <dbReference type="Proteomes" id="UP000217076"/>
    </source>
</evidence>
<dbReference type="InterPro" id="IPR050669">
    <property type="entry name" value="Hemerythrin"/>
</dbReference>
<dbReference type="NCBIfam" id="TIGR02481">
    <property type="entry name" value="hemeryth_dom"/>
    <property type="match status" value="1"/>
</dbReference>
<dbReference type="PROSITE" id="PS00550">
    <property type="entry name" value="HEMERYTHRINS"/>
    <property type="match status" value="1"/>
</dbReference>
<dbReference type="InterPro" id="IPR016131">
    <property type="entry name" value="Haemerythrin_Fe_BS"/>
</dbReference>
<keyword evidence="2" id="KW-0813">Transport</keyword>
<feature type="domain" description="Hemerythrin-like" evidence="5">
    <location>
        <begin position="13"/>
        <end position="125"/>
    </location>
</feature>
<name>A0A1G8ASQ2_9PROT</name>
<organism evidence="6 7">
    <name type="scientific">Roseospirillum parvum</name>
    <dbReference type="NCBI Taxonomy" id="83401"/>
    <lineage>
        <taxon>Bacteria</taxon>
        <taxon>Pseudomonadati</taxon>
        <taxon>Pseudomonadota</taxon>
        <taxon>Alphaproteobacteria</taxon>
        <taxon>Rhodospirillales</taxon>
        <taxon>Rhodospirillaceae</taxon>
        <taxon>Roseospirillum</taxon>
    </lineage>
</organism>
<dbReference type="EMBL" id="FNCV01000005">
    <property type="protein sequence ID" value="SDH23853.1"/>
    <property type="molecule type" value="Genomic_DNA"/>
</dbReference>
<gene>
    <name evidence="6" type="ORF">SAMN05421742_10592</name>
</gene>
<keyword evidence="7" id="KW-1185">Reference proteome</keyword>
<dbReference type="SUPFAM" id="SSF47188">
    <property type="entry name" value="Hemerythrin-like"/>
    <property type="match status" value="1"/>
</dbReference>
<dbReference type="RefSeq" id="WP_092618622.1">
    <property type="nucleotide sequence ID" value="NZ_FNCV01000005.1"/>
</dbReference>
<protein>
    <submittedName>
        <fullName evidence="6">Hemerythrin</fullName>
    </submittedName>
</protein>
<dbReference type="Pfam" id="PF01814">
    <property type="entry name" value="Hemerythrin"/>
    <property type="match status" value="1"/>
</dbReference>
<dbReference type="STRING" id="83401.SAMN05421742_10592"/>
<dbReference type="Gene3D" id="1.20.120.50">
    <property type="entry name" value="Hemerythrin-like"/>
    <property type="match status" value="1"/>
</dbReference>
<keyword evidence="3" id="KW-0479">Metal-binding</keyword>
<dbReference type="InterPro" id="IPR012312">
    <property type="entry name" value="Hemerythrin-like"/>
</dbReference>
<reference evidence="7" key="1">
    <citation type="submission" date="2016-10" db="EMBL/GenBank/DDBJ databases">
        <authorList>
            <person name="Varghese N."/>
            <person name="Submissions S."/>
        </authorList>
    </citation>
    <scope>NUCLEOTIDE SEQUENCE [LARGE SCALE GENOMIC DNA]</scope>
    <source>
        <strain evidence="7">930I</strain>
    </source>
</reference>
<dbReference type="Proteomes" id="UP000217076">
    <property type="component" value="Unassembled WGS sequence"/>
</dbReference>
<dbReference type="PANTHER" id="PTHR37164:SF1">
    <property type="entry name" value="BACTERIOHEMERYTHRIN"/>
    <property type="match status" value="1"/>
</dbReference>
<dbReference type="GO" id="GO:0046872">
    <property type="term" value="F:metal ion binding"/>
    <property type="evidence" value="ECO:0007669"/>
    <property type="project" value="UniProtKB-KW"/>
</dbReference>
<evidence type="ECO:0000256" key="2">
    <source>
        <dbReference type="ARBA" id="ARBA00022621"/>
    </source>
</evidence>
<dbReference type="OrthoDB" id="7305302at2"/>
<dbReference type="InterPro" id="IPR012827">
    <property type="entry name" value="Hemerythrin_metal-bd"/>
</dbReference>
<dbReference type="InterPro" id="IPR035938">
    <property type="entry name" value="Hemerythrin-like_sf"/>
</dbReference>
<dbReference type="CDD" id="cd12107">
    <property type="entry name" value="Hemerythrin"/>
    <property type="match status" value="1"/>
</dbReference>
<dbReference type="AlphaFoldDB" id="A0A1G8ASQ2"/>
<proteinExistence type="inferred from homology"/>
<keyword evidence="4" id="KW-0408">Iron</keyword>
<evidence type="ECO:0000256" key="4">
    <source>
        <dbReference type="ARBA" id="ARBA00023004"/>
    </source>
</evidence>
<dbReference type="PANTHER" id="PTHR37164">
    <property type="entry name" value="BACTERIOHEMERYTHRIN"/>
    <property type="match status" value="1"/>
</dbReference>
<comment type="similarity">
    <text evidence="1">Belongs to the hemerythrin family.</text>
</comment>
<accession>A0A1G8ASQ2</accession>
<sequence length="147" mass="17394">MDRMQWKKWFEVGHDAIDFEHKIFFSLIHKLQSLIEVTGEAEAARRVLDETYKYADFHFTSEENIMLESEYPDFERHHELHQALLRRLRRSIDDMDGGLVAGPEVVSFLFYWFVEHTVAEDLKIATHLKERHLQQFFEASPPGGEVS</sequence>